<dbReference type="GO" id="GO:0005506">
    <property type="term" value="F:iron ion binding"/>
    <property type="evidence" value="ECO:0007669"/>
    <property type="project" value="InterPro"/>
</dbReference>
<keyword evidence="2" id="KW-1185">Reference proteome</keyword>
<gene>
    <name evidence="1" type="ORF">POCULU_LOCUS8190</name>
</gene>
<name>A0A9N9CYE0_9GLOM</name>
<evidence type="ECO:0000313" key="1">
    <source>
        <dbReference type="EMBL" id="CAG8616076.1"/>
    </source>
</evidence>
<dbReference type="AlphaFoldDB" id="A0A9N9CYE0"/>
<comment type="caution">
    <text evidence="1">The sequence shown here is derived from an EMBL/GenBank/DDBJ whole genome shotgun (WGS) entry which is preliminary data.</text>
</comment>
<proteinExistence type="predicted"/>
<organism evidence="1 2">
    <name type="scientific">Paraglomus occultum</name>
    <dbReference type="NCBI Taxonomy" id="144539"/>
    <lineage>
        <taxon>Eukaryota</taxon>
        <taxon>Fungi</taxon>
        <taxon>Fungi incertae sedis</taxon>
        <taxon>Mucoromycota</taxon>
        <taxon>Glomeromycotina</taxon>
        <taxon>Glomeromycetes</taxon>
        <taxon>Paraglomerales</taxon>
        <taxon>Paraglomeraceae</taxon>
        <taxon>Paraglomus</taxon>
    </lineage>
</organism>
<dbReference type="OrthoDB" id="2421559at2759"/>
<dbReference type="EMBL" id="CAJVPJ010002222">
    <property type="protein sequence ID" value="CAG8616076.1"/>
    <property type="molecule type" value="Genomic_DNA"/>
</dbReference>
<dbReference type="InterPro" id="IPR036396">
    <property type="entry name" value="Cyt_P450_sf"/>
</dbReference>
<dbReference type="Gene3D" id="1.10.630.10">
    <property type="entry name" value="Cytochrome P450"/>
    <property type="match status" value="1"/>
</dbReference>
<dbReference type="GO" id="GO:0020037">
    <property type="term" value="F:heme binding"/>
    <property type="evidence" value="ECO:0007669"/>
    <property type="project" value="InterPro"/>
</dbReference>
<protein>
    <submittedName>
        <fullName evidence="1">222_t:CDS:1</fullName>
    </submittedName>
</protein>
<dbReference type="GO" id="GO:0004497">
    <property type="term" value="F:monooxygenase activity"/>
    <property type="evidence" value="ECO:0007669"/>
    <property type="project" value="InterPro"/>
</dbReference>
<dbReference type="SUPFAM" id="SSF48264">
    <property type="entry name" value="Cytochrome P450"/>
    <property type="match status" value="1"/>
</dbReference>
<feature type="non-terminal residue" evidence="1">
    <location>
        <position position="1"/>
    </location>
</feature>
<dbReference type="Proteomes" id="UP000789572">
    <property type="component" value="Unassembled WGS sequence"/>
</dbReference>
<evidence type="ECO:0000313" key="2">
    <source>
        <dbReference type="Proteomes" id="UP000789572"/>
    </source>
</evidence>
<accession>A0A9N9CYE0</accession>
<sequence>MPLSVTGKANIIINQLCEEMMQHWINLKQPGDKETVINIAAWMRHFTADFIAVFTAEKRMSFMKYYYQKLKNEPLTEEILDNEKFIEKRIDPSLKRPMTDDEIRGLMVDAYVAGTDT</sequence>
<dbReference type="GO" id="GO:0016705">
    <property type="term" value="F:oxidoreductase activity, acting on paired donors, with incorporation or reduction of molecular oxygen"/>
    <property type="evidence" value="ECO:0007669"/>
    <property type="project" value="InterPro"/>
</dbReference>
<reference evidence="1" key="1">
    <citation type="submission" date="2021-06" db="EMBL/GenBank/DDBJ databases">
        <authorList>
            <person name="Kallberg Y."/>
            <person name="Tangrot J."/>
            <person name="Rosling A."/>
        </authorList>
    </citation>
    <scope>NUCLEOTIDE SEQUENCE</scope>
    <source>
        <strain evidence="1">IA702</strain>
    </source>
</reference>